<protein>
    <submittedName>
        <fullName evidence="2">DUF1858 domain-containing protein</fullName>
    </submittedName>
</protein>
<feature type="domain" description="DUF1858" evidence="1">
    <location>
        <begin position="4"/>
        <end position="56"/>
    </location>
</feature>
<dbReference type="RefSeq" id="WP_274925305.1">
    <property type="nucleotide sequence ID" value="NZ_JAKELO010000002.1"/>
</dbReference>
<dbReference type="Pfam" id="PF08984">
    <property type="entry name" value="DUF1858"/>
    <property type="match status" value="1"/>
</dbReference>
<dbReference type="EMBL" id="JAKELO010000002">
    <property type="protein sequence ID" value="MDE4908686.1"/>
    <property type="molecule type" value="Genomic_DNA"/>
</dbReference>
<dbReference type="PANTHER" id="PTHR39341:SF1">
    <property type="entry name" value="DUF1858 DOMAIN-CONTAINING PROTEIN"/>
    <property type="match status" value="1"/>
</dbReference>
<dbReference type="InterPro" id="IPR015077">
    <property type="entry name" value="DUF1858"/>
</dbReference>
<gene>
    <name evidence="2" type="ORF">L0665_08720</name>
</gene>
<evidence type="ECO:0000259" key="1">
    <source>
        <dbReference type="Pfam" id="PF08984"/>
    </source>
</evidence>
<dbReference type="SUPFAM" id="SSF140683">
    <property type="entry name" value="SP0561-like"/>
    <property type="match status" value="1"/>
</dbReference>
<accession>A0A9Q4KTU2</accession>
<proteinExistence type="predicted"/>
<name>A0A9Q4KTU2_9EURY</name>
<evidence type="ECO:0000313" key="2">
    <source>
        <dbReference type="EMBL" id="MDE4908686.1"/>
    </source>
</evidence>
<comment type="caution">
    <text evidence="2">The sequence shown here is derived from an EMBL/GenBank/DDBJ whole genome shotgun (WGS) entry which is preliminary data.</text>
</comment>
<dbReference type="InterPro" id="IPR023883">
    <property type="entry name" value="CHP03980_redox-disulphide"/>
</dbReference>
<keyword evidence="3" id="KW-1185">Reference proteome</keyword>
<dbReference type="AlphaFoldDB" id="A0A9Q4KTU2"/>
<dbReference type="Proteomes" id="UP001143747">
    <property type="component" value="Unassembled WGS sequence"/>
</dbReference>
<dbReference type="InterPro" id="IPR038062">
    <property type="entry name" value="ScdA-like_N_sf"/>
</dbReference>
<dbReference type="Gene3D" id="1.10.3910.10">
    <property type="entry name" value="SP0561-like"/>
    <property type="match status" value="1"/>
</dbReference>
<reference evidence="2" key="1">
    <citation type="submission" date="2022-01" db="EMBL/GenBank/DDBJ databases">
        <title>Draft genome of Methanogenium marinum DSM 15558.</title>
        <authorList>
            <person name="Chen S.-C."/>
            <person name="You Y.-T."/>
        </authorList>
    </citation>
    <scope>NUCLEOTIDE SEQUENCE</scope>
    <source>
        <strain evidence="2">DSM 15558</strain>
    </source>
</reference>
<evidence type="ECO:0000313" key="3">
    <source>
        <dbReference type="Proteomes" id="UP001143747"/>
    </source>
</evidence>
<organism evidence="2 3">
    <name type="scientific">Methanogenium marinum</name>
    <dbReference type="NCBI Taxonomy" id="348610"/>
    <lineage>
        <taxon>Archaea</taxon>
        <taxon>Methanobacteriati</taxon>
        <taxon>Methanobacteriota</taxon>
        <taxon>Stenosarchaea group</taxon>
        <taxon>Methanomicrobia</taxon>
        <taxon>Methanomicrobiales</taxon>
        <taxon>Methanomicrobiaceae</taxon>
        <taxon>Methanogenium</taxon>
    </lineage>
</organism>
<dbReference type="PANTHER" id="PTHR39341">
    <property type="entry name" value="BSL7085 PROTEIN"/>
    <property type="match status" value="1"/>
</dbReference>
<dbReference type="NCBIfam" id="TIGR03980">
    <property type="entry name" value="prismane_assoc"/>
    <property type="match status" value="1"/>
</dbReference>
<sequence length="63" mass="6623">MTVTADSTIADVLKEKPEAADVLFRFGMGCIGCALANGETMRQAALGHGIPLDELLEALGMEE</sequence>